<dbReference type="PANTHER" id="PTHR18921">
    <property type="entry name" value="MYOSIN HEAVY CHAIN - RELATED"/>
    <property type="match status" value="1"/>
</dbReference>
<dbReference type="AlphaFoldDB" id="A0A164XRX7"/>
<evidence type="ECO:0000259" key="6">
    <source>
        <dbReference type="PROSITE" id="PS50913"/>
    </source>
</evidence>
<feature type="domain" description="GRIP" evidence="6">
    <location>
        <begin position="344"/>
        <end position="395"/>
    </location>
</feature>
<keyword evidence="2" id="KW-0333">Golgi apparatus</keyword>
<evidence type="ECO:0000313" key="8">
    <source>
        <dbReference type="Proteomes" id="UP000076722"/>
    </source>
</evidence>
<comment type="subcellular location">
    <subcellularLocation>
        <location evidence="1">Golgi apparatus</location>
    </subcellularLocation>
</comment>
<dbReference type="Pfam" id="PF10375">
    <property type="entry name" value="GRAB"/>
    <property type="match status" value="1"/>
</dbReference>
<feature type="coiled-coil region" evidence="4">
    <location>
        <begin position="123"/>
        <end position="325"/>
    </location>
</feature>
<feature type="compositionally biased region" description="Polar residues" evidence="5">
    <location>
        <begin position="39"/>
        <end position="48"/>
    </location>
</feature>
<dbReference type="STRING" id="1314777.A0A164XRX7"/>
<accession>A0A164XRX7</accession>
<feature type="compositionally biased region" description="Polar residues" evidence="5">
    <location>
        <begin position="489"/>
        <end position="501"/>
    </location>
</feature>
<sequence length="511" mass="57456">MEPSEASHASKAPGDAVQTANETLAGLRLSLDQDPPDSHTMNGITNGVSKHDYTEVPHSPDANGDAESRVARLQEELERTREERETYASQYRELLARLTTMRSTLGNKLKQDAEELDRREQTIATLTLQQEDLQSTVQTLQSELIESNAESERVSNELELMRSRALEYEQTSHEAMMRERELREVRNELEMSRIARDEIERLLQQERLASEQTKEQVEELSRDLESAREGKAVAEEELRREQERCFNLQSVLEDFQSTKELELRRAVEEQESHLNSVTQALAEYKHRALQAELQLEETSSSSSRVKELEDDLKEKNAVIGKLRHQTVVLNEHLTEALRRLNKNSGDNNVDRRLVTNVLISFLNTPRGDSKRFEMLNILATVLSWEDAERERAGLQRLSSSTDIGHGRPLGVRRASSSQPSEGSEHTESFSQMWVEYLLKEAGQGASTSAPRETGVSPSHSNPSLPSSPSLTPGVNGQRRLASFGAAMASSPNLHSHLNSPPSRKGKGPQLL</sequence>
<dbReference type="GO" id="GO:0006888">
    <property type="term" value="P:endoplasmic reticulum to Golgi vesicle-mediated transport"/>
    <property type="evidence" value="ECO:0007669"/>
    <property type="project" value="TreeGrafter"/>
</dbReference>
<dbReference type="OrthoDB" id="425925at2759"/>
<evidence type="ECO:0000256" key="2">
    <source>
        <dbReference type="ARBA" id="ARBA00023034"/>
    </source>
</evidence>
<dbReference type="InterPro" id="IPR000237">
    <property type="entry name" value="GRIP_dom"/>
</dbReference>
<evidence type="ECO:0000313" key="7">
    <source>
        <dbReference type="EMBL" id="KZS96234.1"/>
    </source>
</evidence>
<keyword evidence="8" id="KW-1185">Reference proteome</keyword>
<evidence type="ECO:0000256" key="1">
    <source>
        <dbReference type="ARBA" id="ARBA00004555"/>
    </source>
</evidence>
<protein>
    <recommendedName>
        <fullName evidence="6">GRIP domain-containing protein</fullName>
    </recommendedName>
</protein>
<dbReference type="GO" id="GO:0005794">
    <property type="term" value="C:Golgi apparatus"/>
    <property type="evidence" value="ECO:0007669"/>
    <property type="project" value="UniProtKB-SubCell"/>
</dbReference>
<dbReference type="PROSITE" id="PS50913">
    <property type="entry name" value="GRIP"/>
    <property type="match status" value="1"/>
</dbReference>
<dbReference type="GO" id="GO:0007030">
    <property type="term" value="P:Golgi organization"/>
    <property type="evidence" value="ECO:0007669"/>
    <property type="project" value="TreeGrafter"/>
</dbReference>
<gene>
    <name evidence="7" type="ORF">SISNIDRAFT_450877</name>
</gene>
<name>A0A164XRX7_9AGAM</name>
<reference evidence="7 8" key="1">
    <citation type="journal article" date="2016" name="Mol. Biol. Evol.">
        <title>Comparative Genomics of Early-Diverging Mushroom-Forming Fungi Provides Insights into the Origins of Lignocellulose Decay Capabilities.</title>
        <authorList>
            <person name="Nagy L.G."/>
            <person name="Riley R."/>
            <person name="Tritt A."/>
            <person name="Adam C."/>
            <person name="Daum C."/>
            <person name="Floudas D."/>
            <person name="Sun H."/>
            <person name="Yadav J.S."/>
            <person name="Pangilinan J."/>
            <person name="Larsson K.H."/>
            <person name="Matsuura K."/>
            <person name="Barry K."/>
            <person name="Labutti K."/>
            <person name="Kuo R."/>
            <person name="Ohm R.A."/>
            <person name="Bhattacharya S.S."/>
            <person name="Shirouzu T."/>
            <person name="Yoshinaga Y."/>
            <person name="Martin F.M."/>
            <person name="Grigoriev I.V."/>
            <person name="Hibbett D.S."/>
        </authorList>
    </citation>
    <scope>NUCLEOTIDE SEQUENCE [LARGE SCALE GENOMIC DNA]</scope>
    <source>
        <strain evidence="7 8">HHB9708</strain>
    </source>
</reference>
<keyword evidence="3 4" id="KW-0175">Coiled coil</keyword>
<evidence type="ECO:0000256" key="3">
    <source>
        <dbReference type="ARBA" id="ARBA00023054"/>
    </source>
</evidence>
<dbReference type="Proteomes" id="UP000076722">
    <property type="component" value="Unassembled WGS sequence"/>
</dbReference>
<feature type="region of interest" description="Disordered" evidence="5">
    <location>
        <begin position="1"/>
        <end position="69"/>
    </location>
</feature>
<proteinExistence type="predicted"/>
<dbReference type="GO" id="GO:0031267">
    <property type="term" value="F:small GTPase binding"/>
    <property type="evidence" value="ECO:0007669"/>
    <property type="project" value="TreeGrafter"/>
</dbReference>
<dbReference type="InterPro" id="IPR019459">
    <property type="entry name" value="GRAB"/>
</dbReference>
<dbReference type="EMBL" id="KV419399">
    <property type="protein sequence ID" value="KZS96234.1"/>
    <property type="molecule type" value="Genomic_DNA"/>
</dbReference>
<evidence type="ECO:0000256" key="5">
    <source>
        <dbReference type="SAM" id="MobiDB-lite"/>
    </source>
</evidence>
<feature type="region of interest" description="Disordered" evidence="5">
    <location>
        <begin position="393"/>
        <end position="428"/>
    </location>
</feature>
<feature type="compositionally biased region" description="Low complexity" evidence="5">
    <location>
        <begin position="456"/>
        <end position="472"/>
    </location>
</feature>
<evidence type="ECO:0000256" key="4">
    <source>
        <dbReference type="SAM" id="Coils"/>
    </source>
</evidence>
<organism evidence="7 8">
    <name type="scientific">Sistotremastrum niveocremeum HHB9708</name>
    <dbReference type="NCBI Taxonomy" id="1314777"/>
    <lineage>
        <taxon>Eukaryota</taxon>
        <taxon>Fungi</taxon>
        <taxon>Dikarya</taxon>
        <taxon>Basidiomycota</taxon>
        <taxon>Agaricomycotina</taxon>
        <taxon>Agaricomycetes</taxon>
        <taxon>Sistotremastrales</taxon>
        <taxon>Sistotremastraceae</taxon>
        <taxon>Sertulicium</taxon>
        <taxon>Sertulicium niveocremeum</taxon>
    </lineage>
</organism>
<dbReference type="PANTHER" id="PTHR18921:SF2">
    <property type="entry name" value="THYROID RECEPTOR-INTERACTING PROTEIN 11"/>
    <property type="match status" value="1"/>
</dbReference>
<feature type="region of interest" description="Disordered" evidence="5">
    <location>
        <begin position="442"/>
        <end position="511"/>
    </location>
</feature>